<dbReference type="InterPro" id="IPR006675">
    <property type="entry name" value="HDIG_dom"/>
</dbReference>
<dbReference type="InterPro" id="IPR006674">
    <property type="entry name" value="HD_domain"/>
</dbReference>
<dbReference type="Pfam" id="PF01966">
    <property type="entry name" value="HD"/>
    <property type="match status" value="1"/>
</dbReference>
<dbReference type="RefSeq" id="WP_199869877.1">
    <property type="nucleotide sequence ID" value="NZ_JAAGPU010000014.1"/>
</dbReference>
<dbReference type="PROSITE" id="PS51831">
    <property type="entry name" value="HD"/>
    <property type="match status" value="1"/>
</dbReference>
<evidence type="ECO:0000313" key="2">
    <source>
        <dbReference type="EMBL" id="NEU04934.1"/>
    </source>
</evidence>
<gene>
    <name evidence="2" type="ORF">G3M99_08720</name>
</gene>
<dbReference type="SMART" id="SM00471">
    <property type="entry name" value="HDc"/>
    <property type="match status" value="1"/>
</dbReference>
<protein>
    <submittedName>
        <fullName evidence="2">HD domain-containing protein</fullName>
    </submittedName>
</protein>
<evidence type="ECO:0000313" key="3">
    <source>
        <dbReference type="Proteomes" id="UP000481872"/>
    </source>
</evidence>
<name>A0A6M0H3Y4_9CLOT</name>
<accession>A0A6M0H3Y4</accession>
<dbReference type="EMBL" id="JAAGPU010000014">
    <property type="protein sequence ID" value="NEU04934.1"/>
    <property type="molecule type" value="Genomic_DNA"/>
</dbReference>
<reference evidence="2 3" key="1">
    <citation type="submission" date="2020-02" db="EMBL/GenBank/DDBJ databases">
        <title>Genome assembly of a novel Clostridium senegalense strain.</title>
        <authorList>
            <person name="Gupta T.B."/>
            <person name="Jauregui R."/>
            <person name="Maclean P."/>
            <person name="Nawarathana A."/>
            <person name="Brightwell G."/>
        </authorList>
    </citation>
    <scope>NUCLEOTIDE SEQUENCE [LARGE SCALE GENOMIC DNA]</scope>
    <source>
        <strain evidence="2 3">AGRFS4</strain>
    </source>
</reference>
<evidence type="ECO:0000259" key="1">
    <source>
        <dbReference type="PROSITE" id="PS51831"/>
    </source>
</evidence>
<organism evidence="2 3">
    <name type="scientific">Clostridium senegalense</name>
    <dbReference type="NCBI Taxonomy" id="1465809"/>
    <lineage>
        <taxon>Bacteria</taxon>
        <taxon>Bacillati</taxon>
        <taxon>Bacillota</taxon>
        <taxon>Clostridia</taxon>
        <taxon>Eubacteriales</taxon>
        <taxon>Clostridiaceae</taxon>
        <taxon>Clostridium</taxon>
    </lineage>
</organism>
<dbReference type="CDD" id="cd00077">
    <property type="entry name" value="HDc"/>
    <property type="match status" value="1"/>
</dbReference>
<dbReference type="Proteomes" id="UP000481872">
    <property type="component" value="Unassembled WGS sequence"/>
</dbReference>
<dbReference type="AlphaFoldDB" id="A0A6M0H3Y4"/>
<sequence>MNDKINSILKNTYFKEALRKLNNLEGNRMFCIHGIEHSMDVARIGYIISLEQKLNIPKELIYGAALLHDLGRVMEYEKNIPHDKGSVILATKILEECLYSKEESEEIIKAISSHREKESEKSILGNILYKSDKLSRMCFSCKAKSQCYWNDEKKNLKIKY</sequence>
<dbReference type="NCBIfam" id="TIGR00277">
    <property type="entry name" value="HDIG"/>
    <property type="match status" value="1"/>
</dbReference>
<dbReference type="SUPFAM" id="SSF109604">
    <property type="entry name" value="HD-domain/PDEase-like"/>
    <property type="match status" value="1"/>
</dbReference>
<feature type="domain" description="HD" evidence="1">
    <location>
        <begin position="34"/>
        <end position="137"/>
    </location>
</feature>
<keyword evidence="3" id="KW-1185">Reference proteome</keyword>
<dbReference type="InterPro" id="IPR003607">
    <property type="entry name" value="HD/PDEase_dom"/>
</dbReference>
<comment type="caution">
    <text evidence="2">The sequence shown here is derived from an EMBL/GenBank/DDBJ whole genome shotgun (WGS) entry which is preliminary data.</text>
</comment>
<dbReference type="Gene3D" id="1.10.3210.10">
    <property type="entry name" value="Hypothetical protein af1432"/>
    <property type="match status" value="1"/>
</dbReference>
<proteinExistence type="predicted"/>